<feature type="compositionally biased region" description="Basic and acidic residues" evidence="1">
    <location>
        <begin position="202"/>
        <end position="212"/>
    </location>
</feature>
<sequence>MRSAEPTVTVPEGTHEAVRDALLSGGGSSVSSAVHPSSVSTTGTVTPRAQGRRSRANSLRSENEASKPLAQKPLTSTEGNASEKASTQHTPNKAQPPAPSENPPTHPESTSQTPTPRARSPLPLQFAEPQEARATEKRSDSRLQMRHRSATTTQLATARTRRAQGSRHQKSQERLAQRAPGKATSATRAQVMQMLAMTNAESSKEPVEEKPKPKPKKKRAPIVFTTGGDEGSDDEDLKPAPPKEEDEWCEVDEEEEKRLRAAERAAARRKRKEEEERERIEMFKKRPIRSMSLADLSAAKKPEASSTLEAEQSHPTRGLLSTLFHAPSDQQRRASTATQGAIKNRPGRSATVKTRNPMSGRTLTFAAPPQHPAQRSESRNSSTTSQHVDLTAARRNSATPHTQMGSRSKSAIALPLLNLTSLRSTTGRSSVEVQRLPSTTSLASGDSPNTPDEEAHAPERTKSSTALARLVALTQRGGDTLGTIDPKPAKPGRTSSLFDSRRSSETLSRTSSQTWSTPEEIGPSLEVRPEHDEPQDYFNLKRVPQTNSPNPHDFSSPRQVQSMSQLPIPTPPPLQSPRTTRQNMLRDELSESLRQNLMWERQSRARLLGLRMPSEESSGASTPVAPRRSMSQCAPSTDAELRRNEEQSFHHKGW</sequence>
<feature type="region of interest" description="Disordered" evidence="1">
    <location>
        <begin position="610"/>
        <end position="654"/>
    </location>
</feature>
<evidence type="ECO:0000256" key="1">
    <source>
        <dbReference type="SAM" id="MobiDB-lite"/>
    </source>
</evidence>
<gene>
    <name evidence="3" type="ORF">MOBT1_000265</name>
</gene>
<dbReference type="PANTHER" id="PTHR28014">
    <property type="entry name" value="NEGATIVE REGULATOR OF RAS-CAMP PATHWAY"/>
    <property type="match status" value="1"/>
</dbReference>
<dbReference type="GO" id="GO:0000122">
    <property type="term" value="P:negative regulation of transcription by RNA polymerase II"/>
    <property type="evidence" value="ECO:0007669"/>
    <property type="project" value="TreeGrafter"/>
</dbReference>
<feature type="region of interest" description="Disordered" evidence="1">
    <location>
        <begin position="425"/>
        <end position="580"/>
    </location>
</feature>
<dbReference type="InterPro" id="IPR021711">
    <property type="entry name" value="DUF3295"/>
</dbReference>
<feature type="compositionally biased region" description="Low complexity" evidence="1">
    <location>
        <begin position="505"/>
        <end position="514"/>
    </location>
</feature>
<feature type="compositionally biased region" description="Polar residues" evidence="1">
    <location>
        <begin position="304"/>
        <end position="315"/>
    </location>
</feature>
<dbReference type="GO" id="GO:0005737">
    <property type="term" value="C:cytoplasm"/>
    <property type="evidence" value="ECO:0007669"/>
    <property type="project" value="TreeGrafter"/>
</dbReference>
<reference evidence="3" key="1">
    <citation type="submission" date="2023-03" db="EMBL/GenBank/DDBJ databases">
        <title>Mating type loci evolution in Malassezia.</title>
        <authorList>
            <person name="Coelho M.A."/>
        </authorList>
    </citation>
    <scope>NUCLEOTIDE SEQUENCE</scope>
    <source>
        <strain evidence="3">CBS 7876</strain>
    </source>
</reference>
<dbReference type="GO" id="GO:0006808">
    <property type="term" value="P:regulation of nitrogen utilization"/>
    <property type="evidence" value="ECO:0007669"/>
    <property type="project" value="TreeGrafter"/>
</dbReference>
<accession>A0AAF0IRT1</accession>
<name>A0AAF0IRT1_9BASI</name>
<feature type="compositionally biased region" description="Basic residues" evidence="1">
    <location>
        <begin position="159"/>
        <end position="169"/>
    </location>
</feature>
<keyword evidence="4" id="KW-1185">Reference proteome</keyword>
<feature type="compositionally biased region" description="Polar residues" evidence="1">
    <location>
        <begin position="373"/>
        <end position="409"/>
    </location>
</feature>
<dbReference type="AlphaFoldDB" id="A0AAF0IRT1"/>
<proteinExistence type="predicted"/>
<feature type="compositionally biased region" description="Acidic residues" evidence="1">
    <location>
        <begin position="244"/>
        <end position="255"/>
    </location>
</feature>
<evidence type="ECO:0000313" key="3">
    <source>
        <dbReference type="EMBL" id="WFD01593.1"/>
    </source>
</evidence>
<feature type="compositionally biased region" description="Low complexity" evidence="1">
    <location>
        <begin position="29"/>
        <end position="46"/>
    </location>
</feature>
<feature type="compositionally biased region" description="Basic and acidic residues" evidence="1">
    <location>
        <begin position="130"/>
        <end position="143"/>
    </location>
</feature>
<feature type="region of interest" description="Disordered" evidence="1">
    <location>
        <begin position="1"/>
        <end position="410"/>
    </location>
</feature>
<dbReference type="InterPro" id="IPR053043">
    <property type="entry name" value="Ras-cAMP_regulatory"/>
</dbReference>
<dbReference type="Proteomes" id="UP001214603">
    <property type="component" value="Chromosome 1"/>
</dbReference>
<feature type="compositionally biased region" description="Polar residues" evidence="1">
    <location>
        <begin position="73"/>
        <end position="93"/>
    </location>
</feature>
<feature type="compositionally biased region" description="Basic and acidic residues" evidence="1">
    <location>
        <begin position="639"/>
        <end position="654"/>
    </location>
</feature>
<evidence type="ECO:0000313" key="4">
    <source>
        <dbReference type="Proteomes" id="UP001214603"/>
    </source>
</evidence>
<dbReference type="PANTHER" id="PTHR28014:SF1">
    <property type="entry name" value="NEGATIVE REGULATOR OF RAS-CAMP PATHWAY"/>
    <property type="match status" value="1"/>
</dbReference>
<feature type="domain" description="DUF3295" evidence="2">
    <location>
        <begin position="502"/>
        <end position="604"/>
    </location>
</feature>
<protein>
    <recommendedName>
        <fullName evidence="2">DUF3295 domain-containing protein</fullName>
    </recommendedName>
</protein>
<dbReference type="GO" id="GO:0031930">
    <property type="term" value="P:mitochondria-nucleus signaling pathway"/>
    <property type="evidence" value="ECO:0007669"/>
    <property type="project" value="TreeGrafter"/>
</dbReference>
<feature type="compositionally biased region" description="Polar residues" evidence="1">
    <location>
        <begin position="436"/>
        <end position="450"/>
    </location>
</feature>
<organism evidence="3 4">
    <name type="scientific">Malassezia obtusa</name>
    <dbReference type="NCBI Taxonomy" id="76774"/>
    <lineage>
        <taxon>Eukaryota</taxon>
        <taxon>Fungi</taxon>
        <taxon>Dikarya</taxon>
        <taxon>Basidiomycota</taxon>
        <taxon>Ustilaginomycotina</taxon>
        <taxon>Malasseziomycetes</taxon>
        <taxon>Malasseziales</taxon>
        <taxon>Malasseziaceae</taxon>
        <taxon>Malassezia</taxon>
    </lineage>
</organism>
<evidence type="ECO:0000259" key="2">
    <source>
        <dbReference type="Pfam" id="PF11702"/>
    </source>
</evidence>
<feature type="compositionally biased region" description="Basic and acidic residues" evidence="1">
    <location>
        <begin position="453"/>
        <end position="462"/>
    </location>
</feature>
<dbReference type="Pfam" id="PF11702">
    <property type="entry name" value="DUF3295"/>
    <property type="match status" value="1"/>
</dbReference>
<feature type="compositionally biased region" description="Pro residues" evidence="1">
    <location>
        <begin position="94"/>
        <end position="106"/>
    </location>
</feature>
<feature type="compositionally biased region" description="Polar residues" evidence="1">
    <location>
        <begin position="351"/>
        <end position="362"/>
    </location>
</feature>
<feature type="compositionally biased region" description="Basic and acidic residues" evidence="1">
    <location>
        <begin position="256"/>
        <end position="284"/>
    </location>
</feature>
<dbReference type="EMBL" id="CP119934">
    <property type="protein sequence ID" value="WFD01593.1"/>
    <property type="molecule type" value="Genomic_DNA"/>
</dbReference>